<keyword evidence="1" id="KW-1133">Transmembrane helix</keyword>
<keyword evidence="3" id="KW-1185">Reference proteome</keyword>
<gene>
    <name evidence="2" type="ORF">PVAP13_6NG027983</name>
</gene>
<comment type="caution">
    <text evidence="2">The sequence shown here is derived from an EMBL/GenBank/DDBJ whole genome shotgun (WGS) entry which is preliminary data.</text>
</comment>
<sequence length="104" mass="11336">MVRGRTTLYLSRLPPSVPLVVGRTEKAAAFLLLLHPSPPPPFRTACFRCRDGAGLVAAAEPASLLLYSSAPWPMVLAQIPFFALAAQYSILFSFFALDSCIIFH</sequence>
<evidence type="ECO:0000313" key="2">
    <source>
        <dbReference type="EMBL" id="KAG2576533.1"/>
    </source>
</evidence>
<evidence type="ECO:0000313" key="3">
    <source>
        <dbReference type="Proteomes" id="UP000823388"/>
    </source>
</evidence>
<accession>A0A8T0QU94</accession>
<dbReference type="AlphaFoldDB" id="A0A8T0QU94"/>
<dbReference type="EMBL" id="CM029048">
    <property type="protein sequence ID" value="KAG2576533.1"/>
    <property type="molecule type" value="Genomic_DNA"/>
</dbReference>
<dbReference type="Proteomes" id="UP000823388">
    <property type="component" value="Chromosome 6N"/>
</dbReference>
<organism evidence="2 3">
    <name type="scientific">Panicum virgatum</name>
    <name type="common">Blackwell switchgrass</name>
    <dbReference type="NCBI Taxonomy" id="38727"/>
    <lineage>
        <taxon>Eukaryota</taxon>
        <taxon>Viridiplantae</taxon>
        <taxon>Streptophyta</taxon>
        <taxon>Embryophyta</taxon>
        <taxon>Tracheophyta</taxon>
        <taxon>Spermatophyta</taxon>
        <taxon>Magnoliopsida</taxon>
        <taxon>Liliopsida</taxon>
        <taxon>Poales</taxon>
        <taxon>Poaceae</taxon>
        <taxon>PACMAD clade</taxon>
        <taxon>Panicoideae</taxon>
        <taxon>Panicodae</taxon>
        <taxon>Paniceae</taxon>
        <taxon>Panicinae</taxon>
        <taxon>Panicum</taxon>
        <taxon>Panicum sect. Hiantes</taxon>
    </lineage>
</organism>
<keyword evidence="1" id="KW-0472">Membrane</keyword>
<protein>
    <submittedName>
        <fullName evidence="2">Uncharacterized protein</fullName>
    </submittedName>
</protein>
<reference evidence="2" key="1">
    <citation type="submission" date="2020-05" db="EMBL/GenBank/DDBJ databases">
        <title>WGS assembly of Panicum virgatum.</title>
        <authorList>
            <person name="Lovell J.T."/>
            <person name="Jenkins J."/>
            <person name="Shu S."/>
            <person name="Juenger T.E."/>
            <person name="Schmutz J."/>
        </authorList>
    </citation>
    <scope>NUCLEOTIDE SEQUENCE</scope>
    <source>
        <strain evidence="2">AP13</strain>
    </source>
</reference>
<keyword evidence="1" id="KW-0812">Transmembrane</keyword>
<name>A0A8T0QU94_PANVG</name>
<proteinExistence type="predicted"/>
<evidence type="ECO:0000256" key="1">
    <source>
        <dbReference type="SAM" id="Phobius"/>
    </source>
</evidence>
<feature type="transmembrane region" description="Helical" evidence="1">
    <location>
        <begin position="75"/>
        <end position="97"/>
    </location>
</feature>